<reference evidence="3" key="2">
    <citation type="journal article" date="2021" name="BMC Microbiol.">
        <title>The diversity among the species Tetragenococcus halophilus including new isolates from a lupine seed fermentation.</title>
        <authorList>
            <person name="Link T."/>
            <person name="Vogel R.F."/>
            <person name="Ehrmann M.A."/>
        </authorList>
    </citation>
    <scope>NUCLEOTIDE SEQUENCE</scope>
    <source>
        <strain evidence="3">TMW 2.2257</strain>
    </source>
</reference>
<proteinExistence type="predicted"/>
<evidence type="ECO:0000256" key="1">
    <source>
        <dbReference type="ARBA" id="ARBA00023125"/>
    </source>
</evidence>
<dbReference type="AlphaFoldDB" id="A0AB35HLV0"/>
<evidence type="ECO:0000313" key="3">
    <source>
        <dbReference type="EMBL" id="MCO8297230.1"/>
    </source>
</evidence>
<gene>
    <name evidence="3" type="ORF">HXW75_01945</name>
</gene>
<dbReference type="PANTHER" id="PTHR46797">
    <property type="entry name" value="HTH-TYPE TRANSCRIPTIONAL REGULATOR"/>
    <property type="match status" value="1"/>
</dbReference>
<reference evidence="3" key="1">
    <citation type="submission" date="2020-06" db="EMBL/GenBank/DDBJ databases">
        <authorList>
            <person name="Link T."/>
            <person name="Ehrmann M."/>
        </authorList>
    </citation>
    <scope>NUCLEOTIDE SEQUENCE</scope>
    <source>
        <strain evidence="3">TMW 2.2257</strain>
    </source>
</reference>
<dbReference type="CDD" id="cd00093">
    <property type="entry name" value="HTH_XRE"/>
    <property type="match status" value="1"/>
</dbReference>
<dbReference type="GO" id="GO:0005829">
    <property type="term" value="C:cytosol"/>
    <property type="evidence" value="ECO:0007669"/>
    <property type="project" value="TreeGrafter"/>
</dbReference>
<sequence length="128" mass="14475">MVEISEERLKELETLENKYGKTKETKLEKIDTSTVGGRIKYYRTKRGLTQKELGNRCSVVQSYVNDLENNNKGKNLDMALAVVNALEVSFKDIYPNEYEEIIKTDSAANETSQSMINKAHLGGIIAQK</sequence>
<dbReference type="Pfam" id="PF01381">
    <property type="entry name" value="HTH_3"/>
    <property type="match status" value="1"/>
</dbReference>
<accession>A0AB35HLV0</accession>
<dbReference type="InterPro" id="IPR010982">
    <property type="entry name" value="Lambda_DNA-bd_dom_sf"/>
</dbReference>
<dbReference type="PANTHER" id="PTHR46797:SF1">
    <property type="entry name" value="METHYLPHOSPHONATE SYNTHASE"/>
    <property type="match status" value="1"/>
</dbReference>
<protein>
    <submittedName>
        <fullName evidence="3">Helix-turn-helix transcriptional regulator</fullName>
    </submittedName>
</protein>
<dbReference type="Proteomes" id="UP001057280">
    <property type="component" value="Unassembled WGS sequence"/>
</dbReference>
<dbReference type="InterPro" id="IPR050807">
    <property type="entry name" value="TransReg_Diox_bact_type"/>
</dbReference>
<keyword evidence="1" id="KW-0238">DNA-binding</keyword>
<dbReference type="EMBL" id="JACACB010000003">
    <property type="protein sequence ID" value="MCO8297230.1"/>
    <property type="molecule type" value="Genomic_DNA"/>
</dbReference>
<dbReference type="SMART" id="SM00530">
    <property type="entry name" value="HTH_XRE"/>
    <property type="match status" value="1"/>
</dbReference>
<name>A0AB35HLV0_TETHA</name>
<dbReference type="RefSeq" id="WP_253209890.1">
    <property type="nucleotide sequence ID" value="NZ_JACACB010000003.1"/>
</dbReference>
<comment type="caution">
    <text evidence="3">The sequence shown here is derived from an EMBL/GenBank/DDBJ whole genome shotgun (WGS) entry which is preliminary data.</text>
</comment>
<dbReference type="GO" id="GO:0003677">
    <property type="term" value="F:DNA binding"/>
    <property type="evidence" value="ECO:0007669"/>
    <property type="project" value="UniProtKB-KW"/>
</dbReference>
<dbReference type="InterPro" id="IPR001387">
    <property type="entry name" value="Cro/C1-type_HTH"/>
</dbReference>
<dbReference type="SUPFAM" id="SSF47413">
    <property type="entry name" value="lambda repressor-like DNA-binding domains"/>
    <property type="match status" value="1"/>
</dbReference>
<feature type="domain" description="HTH cro/C1-type" evidence="2">
    <location>
        <begin position="39"/>
        <end position="93"/>
    </location>
</feature>
<evidence type="ECO:0000259" key="2">
    <source>
        <dbReference type="PROSITE" id="PS50943"/>
    </source>
</evidence>
<organism evidence="3 4">
    <name type="scientific">Tetragenococcus halophilus</name>
    <name type="common">Pediococcus halophilus</name>
    <dbReference type="NCBI Taxonomy" id="51669"/>
    <lineage>
        <taxon>Bacteria</taxon>
        <taxon>Bacillati</taxon>
        <taxon>Bacillota</taxon>
        <taxon>Bacilli</taxon>
        <taxon>Lactobacillales</taxon>
        <taxon>Enterococcaceae</taxon>
        <taxon>Tetragenococcus</taxon>
    </lineage>
</organism>
<dbReference type="PROSITE" id="PS50943">
    <property type="entry name" value="HTH_CROC1"/>
    <property type="match status" value="1"/>
</dbReference>
<dbReference type="Gene3D" id="1.10.260.40">
    <property type="entry name" value="lambda repressor-like DNA-binding domains"/>
    <property type="match status" value="1"/>
</dbReference>
<dbReference type="GO" id="GO:0003700">
    <property type="term" value="F:DNA-binding transcription factor activity"/>
    <property type="evidence" value="ECO:0007669"/>
    <property type="project" value="TreeGrafter"/>
</dbReference>
<evidence type="ECO:0000313" key="4">
    <source>
        <dbReference type="Proteomes" id="UP001057280"/>
    </source>
</evidence>